<proteinExistence type="predicted"/>
<dbReference type="STRING" id="1802280.A3B37_01785"/>
<comment type="caution">
    <text evidence="2">The sequence shown here is derived from an EMBL/GenBank/DDBJ whole genome shotgun (WGS) entry which is preliminary data.</text>
</comment>
<feature type="transmembrane region" description="Helical" evidence="1">
    <location>
        <begin position="12"/>
        <end position="37"/>
    </location>
</feature>
<evidence type="ECO:0000256" key="1">
    <source>
        <dbReference type="SAM" id="Phobius"/>
    </source>
</evidence>
<accession>A0A1G2LAI1</accession>
<gene>
    <name evidence="2" type="ORF">A3B37_01785</name>
</gene>
<evidence type="ECO:0008006" key="4">
    <source>
        <dbReference type="Google" id="ProtNLM"/>
    </source>
</evidence>
<dbReference type="Pfam" id="PF16316">
    <property type="entry name" value="DUF4956"/>
    <property type="match status" value="1"/>
</dbReference>
<dbReference type="InterPro" id="IPR032531">
    <property type="entry name" value="DUF4956"/>
</dbReference>
<feature type="transmembrane region" description="Helical" evidence="1">
    <location>
        <begin position="49"/>
        <end position="73"/>
    </location>
</feature>
<feature type="transmembrane region" description="Helical" evidence="1">
    <location>
        <begin position="116"/>
        <end position="133"/>
    </location>
</feature>
<reference evidence="2 3" key="1">
    <citation type="journal article" date="2016" name="Nat. Commun.">
        <title>Thousands of microbial genomes shed light on interconnected biogeochemical processes in an aquifer system.</title>
        <authorList>
            <person name="Anantharaman K."/>
            <person name="Brown C.T."/>
            <person name="Hug L.A."/>
            <person name="Sharon I."/>
            <person name="Castelle C.J."/>
            <person name="Probst A.J."/>
            <person name="Thomas B.C."/>
            <person name="Singh A."/>
            <person name="Wilkins M.J."/>
            <person name="Karaoz U."/>
            <person name="Brodie E.L."/>
            <person name="Williams K.H."/>
            <person name="Hubbard S.S."/>
            <person name="Banfield J.F."/>
        </authorList>
    </citation>
    <scope>NUCLEOTIDE SEQUENCE [LARGE SCALE GENOMIC DNA]</scope>
</reference>
<organism evidence="2 3">
    <name type="scientific">Candidatus Sungbacteria bacterium RIFCSPLOWO2_01_FULL_59_16</name>
    <dbReference type="NCBI Taxonomy" id="1802280"/>
    <lineage>
        <taxon>Bacteria</taxon>
        <taxon>Candidatus Sungiibacteriota</taxon>
    </lineage>
</organism>
<keyword evidence="1" id="KW-1133">Transmembrane helix</keyword>
<dbReference type="AlphaFoldDB" id="A0A1G2LAI1"/>
<keyword evidence="1" id="KW-0812">Transmembrane</keyword>
<keyword evidence="1" id="KW-0472">Membrane</keyword>
<evidence type="ECO:0000313" key="2">
    <source>
        <dbReference type="EMBL" id="OHA08580.1"/>
    </source>
</evidence>
<protein>
    <recommendedName>
        <fullName evidence="4">DUF4956 domain-containing protein</fullName>
    </recommendedName>
</protein>
<dbReference type="Proteomes" id="UP000176705">
    <property type="component" value="Unassembled WGS sequence"/>
</dbReference>
<sequence length="228" mass="25120">MNIQQFLGPAVLDITPLTVAVNLVIGFGLALLIAWIYKRTHSGLSYSQSFVFTLIILTVLTTATMMIIGSNIVRAFTLLGAFTIIRFRTAIKDTRDIAFVFWALITGMAIGTQNYLVAGFLTVALIAIIAFLTRIKFGSFRGFDYILNFTVPSNPGEAEAGVKTAFGRYLKAATLLNVASRDDGRKLEYTYSVKFGNEKEIPEFMRNCGAVAGIERVSLITAKEDIEY</sequence>
<dbReference type="EMBL" id="MHQS01000014">
    <property type="protein sequence ID" value="OHA08580.1"/>
    <property type="molecule type" value="Genomic_DNA"/>
</dbReference>
<evidence type="ECO:0000313" key="3">
    <source>
        <dbReference type="Proteomes" id="UP000176705"/>
    </source>
</evidence>
<name>A0A1G2LAI1_9BACT</name>